<keyword evidence="3" id="KW-0819">tRNA processing</keyword>
<proteinExistence type="inferred from homology"/>
<dbReference type="Pfam" id="PF23023">
    <property type="entry name" value="Anti-Pycsar_Apyc1"/>
    <property type="match status" value="1"/>
</dbReference>
<dbReference type="NCBIfam" id="TIGR02651">
    <property type="entry name" value="RNase_Z"/>
    <property type="match status" value="1"/>
</dbReference>
<keyword evidence="5" id="KW-0479">Metal-binding</keyword>
<evidence type="ECO:0000256" key="4">
    <source>
        <dbReference type="ARBA" id="ARBA00022722"/>
    </source>
</evidence>
<evidence type="ECO:0000313" key="9">
    <source>
        <dbReference type="EMBL" id="KAK7092422.1"/>
    </source>
</evidence>
<dbReference type="InterPro" id="IPR036866">
    <property type="entry name" value="RibonucZ/Hydroxyglut_hydro"/>
</dbReference>
<dbReference type="Proteomes" id="UP001374579">
    <property type="component" value="Unassembled WGS sequence"/>
</dbReference>
<dbReference type="Gene3D" id="3.60.15.10">
    <property type="entry name" value="Ribonuclease Z/Hydroxyacylglutathione hydrolase-like"/>
    <property type="match status" value="1"/>
</dbReference>
<gene>
    <name evidence="9" type="ORF">V1264_008165</name>
</gene>
<dbReference type="SUPFAM" id="SSF56281">
    <property type="entry name" value="Metallo-hydrolase/oxidoreductase"/>
    <property type="match status" value="1"/>
</dbReference>
<protein>
    <submittedName>
        <fullName evidence="9">Uncharacterized protein</fullName>
    </submittedName>
</protein>
<evidence type="ECO:0000256" key="5">
    <source>
        <dbReference type="ARBA" id="ARBA00022723"/>
    </source>
</evidence>
<evidence type="ECO:0000256" key="2">
    <source>
        <dbReference type="ARBA" id="ARBA00011738"/>
    </source>
</evidence>
<comment type="caution">
    <text evidence="9">The sequence shown here is derived from an EMBL/GenBank/DDBJ whole genome shotgun (WGS) entry which is preliminary data.</text>
</comment>
<name>A0AAN9ASN7_9CAEN</name>
<dbReference type="AlphaFoldDB" id="A0AAN9ASN7"/>
<dbReference type="CDD" id="cd07717">
    <property type="entry name" value="RNaseZ_ZiPD-like_MBL-fold"/>
    <property type="match status" value="1"/>
</dbReference>
<organism evidence="9 10">
    <name type="scientific">Littorina saxatilis</name>
    <dbReference type="NCBI Taxonomy" id="31220"/>
    <lineage>
        <taxon>Eukaryota</taxon>
        <taxon>Metazoa</taxon>
        <taxon>Spiralia</taxon>
        <taxon>Lophotrochozoa</taxon>
        <taxon>Mollusca</taxon>
        <taxon>Gastropoda</taxon>
        <taxon>Caenogastropoda</taxon>
        <taxon>Littorinimorpha</taxon>
        <taxon>Littorinoidea</taxon>
        <taxon>Littorinidae</taxon>
        <taxon>Littorina</taxon>
    </lineage>
</organism>
<dbReference type="PANTHER" id="PTHR46018:SF2">
    <property type="entry name" value="ZINC PHOSPHODIESTERASE ELAC PROTEIN 1"/>
    <property type="match status" value="1"/>
</dbReference>
<dbReference type="EMBL" id="JBAMIC010000021">
    <property type="protein sequence ID" value="KAK7092422.1"/>
    <property type="molecule type" value="Genomic_DNA"/>
</dbReference>
<keyword evidence="4" id="KW-0540">Nuclease</keyword>
<keyword evidence="10" id="KW-1185">Reference proteome</keyword>
<keyword evidence="7" id="KW-0378">Hydrolase</keyword>
<dbReference type="PANTHER" id="PTHR46018">
    <property type="entry name" value="ZINC PHOSPHODIESTERASE ELAC PROTEIN 1"/>
    <property type="match status" value="1"/>
</dbReference>
<dbReference type="GO" id="GO:0005634">
    <property type="term" value="C:nucleus"/>
    <property type="evidence" value="ECO:0007669"/>
    <property type="project" value="TreeGrafter"/>
</dbReference>
<keyword evidence="8" id="KW-0862">Zinc</keyword>
<dbReference type="NCBIfam" id="NF000801">
    <property type="entry name" value="PRK00055.1-3"/>
    <property type="match status" value="1"/>
</dbReference>
<accession>A0AAN9ASN7</accession>
<evidence type="ECO:0000256" key="6">
    <source>
        <dbReference type="ARBA" id="ARBA00022759"/>
    </source>
</evidence>
<comment type="subunit">
    <text evidence="2">Homodimer.</text>
</comment>
<dbReference type="HAMAP" id="MF_01818">
    <property type="entry name" value="RNase_Z_BN"/>
    <property type="match status" value="1"/>
</dbReference>
<keyword evidence="6" id="KW-0255">Endonuclease</keyword>
<evidence type="ECO:0000256" key="1">
    <source>
        <dbReference type="ARBA" id="ARBA00001947"/>
    </source>
</evidence>
<evidence type="ECO:0000256" key="3">
    <source>
        <dbReference type="ARBA" id="ARBA00022694"/>
    </source>
</evidence>
<comment type="cofactor">
    <cofactor evidence="1">
        <name>Zn(2+)</name>
        <dbReference type="ChEBI" id="CHEBI:29105"/>
    </cofactor>
</comment>
<dbReference type="InterPro" id="IPR013471">
    <property type="entry name" value="RNase_Z/BN"/>
</dbReference>
<dbReference type="GO" id="GO:0042781">
    <property type="term" value="F:3'-tRNA processing endoribonuclease activity"/>
    <property type="evidence" value="ECO:0007669"/>
    <property type="project" value="TreeGrafter"/>
</dbReference>
<evidence type="ECO:0000256" key="8">
    <source>
        <dbReference type="ARBA" id="ARBA00022833"/>
    </source>
</evidence>
<sequence length="361" mass="40030">MDVTFLGTASAYPTPSRCVSCTAIRFTNKDSVWMFDCGEGSQIQLMKSNLKPGKISKIFITHLHGDHVFGLPGLLCTVSQNNQRSEPVEIYGPLGLRNYIRVSLGYSRSELGFNFVIHEMEPIKQQLPPDTWAVDTPTEAGVHPNEQPGSVIKCDERHVWTCLSDNSCTVEAVWIKHRVPSFAFIIKERDRPGRLEVEKLKSLGVPPGPMYGRIKAGETVTLPCGKEVGPQDVLGEPQKGLVVVVGGDSSDSSELLKVAQNADLLIHEATLENACHETCVERGHSTPKMTAELAKKLNVRQLIMTHFSQRYRPLSYDIKEGEQSVRTLLLEAQEILGDSVTCAEDLMTFTLTHETLTKLCR</sequence>
<evidence type="ECO:0000313" key="10">
    <source>
        <dbReference type="Proteomes" id="UP001374579"/>
    </source>
</evidence>
<dbReference type="GO" id="GO:0046872">
    <property type="term" value="F:metal ion binding"/>
    <property type="evidence" value="ECO:0007669"/>
    <property type="project" value="UniProtKB-KW"/>
</dbReference>
<evidence type="ECO:0000256" key="7">
    <source>
        <dbReference type="ARBA" id="ARBA00022801"/>
    </source>
</evidence>
<reference evidence="9 10" key="1">
    <citation type="submission" date="2024-02" db="EMBL/GenBank/DDBJ databases">
        <title>Chromosome-scale genome assembly of the rough periwinkle Littorina saxatilis.</title>
        <authorList>
            <person name="De Jode A."/>
            <person name="Faria R."/>
            <person name="Formenti G."/>
            <person name="Sims Y."/>
            <person name="Smith T.P."/>
            <person name="Tracey A."/>
            <person name="Wood J.M.D."/>
            <person name="Zagrodzka Z.B."/>
            <person name="Johannesson K."/>
            <person name="Butlin R.K."/>
            <person name="Leder E.H."/>
        </authorList>
    </citation>
    <scope>NUCLEOTIDE SEQUENCE [LARGE SCALE GENOMIC DNA]</scope>
    <source>
        <strain evidence="9">Snail1</strain>
        <tissue evidence="9">Muscle</tissue>
    </source>
</reference>